<keyword evidence="5" id="KW-0067">ATP-binding</keyword>
<name>A0A3P7ZIE5_HELPZ</name>
<dbReference type="InterPro" id="IPR003439">
    <property type="entry name" value="ABC_transporter-like_ATP-bd"/>
</dbReference>
<dbReference type="WBParaSite" id="HPBE_0001457501-mRNA-1">
    <property type="protein sequence ID" value="HPBE_0001457501-mRNA-1"/>
    <property type="gene ID" value="HPBE_0001457501"/>
</dbReference>
<dbReference type="SUPFAM" id="SSF52540">
    <property type="entry name" value="P-loop containing nucleoside triphosphate hydrolases"/>
    <property type="match status" value="1"/>
</dbReference>
<dbReference type="GO" id="GO:0005524">
    <property type="term" value="F:ATP binding"/>
    <property type="evidence" value="ECO:0007669"/>
    <property type="project" value="UniProtKB-KW"/>
</dbReference>
<dbReference type="PANTHER" id="PTHR24223">
    <property type="entry name" value="ATP-BINDING CASSETTE SUB-FAMILY C"/>
    <property type="match status" value="1"/>
</dbReference>
<evidence type="ECO:0000313" key="12">
    <source>
        <dbReference type="EMBL" id="VDP00082.1"/>
    </source>
</evidence>
<dbReference type="PROSITE" id="PS50929">
    <property type="entry name" value="ABC_TM1F"/>
    <property type="match status" value="2"/>
</dbReference>
<evidence type="ECO:0000313" key="14">
    <source>
        <dbReference type="WBParaSite" id="HPBE_0001457501-mRNA-1"/>
    </source>
</evidence>
<sequence>MRKDSGLVTSGILHLSAVCFVVCGAPQFYQNVRQGHDDPSYLSSGLCISYLLWYSALIVYMFLMCFADPRSSSQKVRGSPEIDSSFFNRLTLWWFNPIPWKGAQKDLEVGNELRRPSPEDLFELNEGSTTKFLCDLWEKHWNPRMTGILALFSTFLTAEILKKGSAAKLSSVIWSMHFVAGSRAVKRNMVFSRLPREDEDVAEVGRVCHCNSNNSVVWMFRWEFLTAGGLKIASDTLQFASPFLLHQLIGFVSDLKSPLWIGLSYSILMFVSSELRSLVLNSYFYIMFRMGIKFQTALTAAVYKKSLELSNSARREKTVGEIVNLMSIDIERFQMITPQIQQFWSCPYQITLALAYLFVTLGYSAIPGVIIMVIFLPSNVICSIIVKKWQVAQMKLKDQRTKMVNEVLNGMKVVKLYAWEIPMEEHIDEIRQKELVLLKKSFLVRNVMDSFNTASPFLVALFSFGTYVLSSPEHELTPQVAFVSLTLFNQLRSPMTMIAYLISQTVQAVVSNKRLKEYFVAEELDPTVVDRTQKGISYIGLGCHRENAIAVQDFSATWDGNDSDRETTLQDINLSADAGSLIAVVGKVGTGKSSLLSALLGEMGKLQGRIGLYGKVGYVPQQPWIQNMTLRDNILFGRPFDKRRYNQVLSACALKPDLKVLPHGDMTEIGEKGINLSGGQKARVSLARAVYQDCDVYLLDDPLSAVDAHVGKHLFEKVIGPDGLLRHKTRILVTHRLSYIKSADEIIVLGDGRIIESGEYSDLMRQRGALSKFIEEYKSSSDSDEKEEEVESLSDTDNELLDSSVDDRRESRAMSDIEEYTQKTSDEYDGQHDKKMALGWRLGIYGALGTVECWLFLSVSFLLSLISLAFAGLSASYNLHSPLLHNLFRSPMSFYDTTPLGRILNRCAKVRPLVPLSQGPHKGRRLSRRCETYRCRLTMMLIVPTRGVRRLNSKFRKL</sequence>
<dbReference type="CDD" id="cd03250">
    <property type="entry name" value="ABCC_MRP_domain1"/>
    <property type="match status" value="1"/>
</dbReference>
<reference evidence="12 13" key="1">
    <citation type="submission" date="2018-11" db="EMBL/GenBank/DDBJ databases">
        <authorList>
            <consortium name="Pathogen Informatics"/>
        </authorList>
    </citation>
    <scope>NUCLEOTIDE SEQUENCE [LARGE SCALE GENOMIC DNA]</scope>
</reference>
<dbReference type="InterPro" id="IPR027417">
    <property type="entry name" value="P-loop_NTPase"/>
</dbReference>
<dbReference type="InterPro" id="IPR050173">
    <property type="entry name" value="ABC_transporter_C-like"/>
</dbReference>
<feature type="transmembrane region" description="Helical" evidence="9">
    <location>
        <begin position="41"/>
        <end position="67"/>
    </location>
</feature>
<evidence type="ECO:0000256" key="1">
    <source>
        <dbReference type="ARBA" id="ARBA00004370"/>
    </source>
</evidence>
<evidence type="ECO:0000313" key="13">
    <source>
        <dbReference type="Proteomes" id="UP000050761"/>
    </source>
</evidence>
<dbReference type="SUPFAM" id="SSF90123">
    <property type="entry name" value="ABC transporter transmembrane region"/>
    <property type="match status" value="2"/>
</dbReference>
<evidence type="ECO:0000256" key="6">
    <source>
        <dbReference type="ARBA" id="ARBA00022989"/>
    </source>
</evidence>
<dbReference type="InterPro" id="IPR011527">
    <property type="entry name" value="ABC1_TM_dom"/>
</dbReference>
<feature type="domain" description="ABC transmembrane type-1" evidence="11">
    <location>
        <begin position="853"/>
        <end position="906"/>
    </location>
</feature>
<dbReference type="FunFam" id="3.40.50.300:FF:001792">
    <property type="entry name" value="Putative abc transporter"/>
    <property type="match status" value="1"/>
</dbReference>
<dbReference type="AlphaFoldDB" id="A0A3P7ZIE5"/>
<evidence type="ECO:0000256" key="2">
    <source>
        <dbReference type="ARBA" id="ARBA00022448"/>
    </source>
</evidence>
<gene>
    <name evidence="12" type="ORF">HPBE_LOCUS14579</name>
</gene>
<dbReference type="Pfam" id="PF00005">
    <property type="entry name" value="ABC_tran"/>
    <property type="match status" value="1"/>
</dbReference>
<dbReference type="SMART" id="SM00382">
    <property type="entry name" value="AAA"/>
    <property type="match status" value="1"/>
</dbReference>
<evidence type="ECO:0000259" key="11">
    <source>
        <dbReference type="PROSITE" id="PS50929"/>
    </source>
</evidence>
<feature type="domain" description="ABC transmembrane type-1" evidence="11">
    <location>
        <begin position="225"/>
        <end position="507"/>
    </location>
</feature>
<evidence type="ECO:0000256" key="9">
    <source>
        <dbReference type="SAM" id="Phobius"/>
    </source>
</evidence>
<evidence type="ECO:0000256" key="8">
    <source>
        <dbReference type="SAM" id="MobiDB-lite"/>
    </source>
</evidence>
<dbReference type="PANTHER" id="PTHR24223:SF434">
    <property type="entry name" value="MULTIDRUG RESISTANCE PROTEIN MRP-7"/>
    <property type="match status" value="1"/>
</dbReference>
<dbReference type="Gene3D" id="1.20.1560.10">
    <property type="entry name" value="ABC transporter type 1, transmembrane domain"/>
    <property type="match status" value="2"/>
</dbReference>
<dbReference type="Gene3D" id="3.40.50.300">
    <property type="entry name" value="P-loop containing nucleotide triphosphate hydrolases"/>
    <property type="match status" value="1"/>
</dbReference>
<feature type="domain" description="ABC transporter" evidence="10">
    <location>
        <begin position="549"/>
        <end position="776"/>
    </location>
</feature>
<keyword evidence="4" id="KW-0547">Nucleotide-binding</keyword>
<keyword evidence="13" id="KW-1185">Reference proteome</keyword>
<dbReference type="InterPro" id="IPR036640">
    <property type="entry name" value="ABC1_TM_sf"/>
</dbReference>
<keyword evidence="2" id="KW-0813">Transport</keyword>
<reference evidence="14" key="2">
    <citation type="submission" date="2019-09" db="UniProtKB">
        <authorList>
            <consortium name="WormBaseParasite"/>
        </authorList>
    </citation>
    <scope>IDENTIFICATION</scope>
</reference>
<dbReference type="Pfam" id="PF00664">
    <property type="entry name" value="ABC_membrane"/>
    <property type="match status" value="2"/>
</dbReference>
<dbReference type="OrthoDB" id="6500128at2759"/>
<feature type="region of interest" description="Disordered" evidence="8">
    <location>
        <begin position="780"/>
        <end position="813"/>
    </location>
</feature>
<evidence type="ECO:0000256" key="5">
    <source>
        <dbReference type="ARBA" id="ARBA00022840"/>
    </source>
</evidence>
<dbReference type="PROSITE" id="PS00211">
    <property type="entry name" value="ABC_TRANSPORTER_1"/>
    <property type="match status" value="1"/>
</dbReference>
<feature type="compositionally biased region" description="Acidic residues" evidence="8">
    <location>
        <begin position="784"/>
        <end position="800"/>
    </location>
</feature>
<protein>
    <submittedName>
        <fullName evidence="14">ABC transmembrane type-1 domain-containing protein</fullName>
    </submittedName>
</protein>
<dbReference type="GO" id="GO:0140359">
    <property type="term" value="F:ABC-type transporter activity"/>
    <property type="evidence" value="ECO:0007669"/>
    <property type="project" value="InterPro"/>
</dbReference>
<organism evidence="12">
    <name type="scientific">Heligmosomoides polygyrus</name>
    <name type="common">Parasitic roundworm</name>
    <dbReference type="NCBI Taxonomy" id="6339"/>
    <lineage>
        <taxon>Eukaryota</taxon>
        <taxon>Metazoa</taxon>
        <taxon>Ecdysozoa</taxon>
        <taxon>Nematoda</taxon>
        <taxon>Chromadorea</taxon>
        <taxon>Rhabditida</taxon>
        <taxon>Rhabditina</taxon>
        <taxon>Rhabditomorpha</taxon>
        <taxon>Strongyloidea</taxon>
        <taxon>Heligmosomidae</taxon>
        <taxon>Heligmosomoides</taxon>
    </lineage>
</organism>
<proteinExistence type="predicted"/>
<dbReference type="InterPro" id="IPR003593">
    <property type="entry name" value="AAA+_ATPase"/>
</dbReference>
<dbReference type="EMBL" id="UZAH01028429">
    <property type="protein sequence ID" value="VDP00082.1"/>
    <property type="molecule type" value="Genomic_DNA"/>
</dbReference>
<dbReference type="CDD" id="cd18595">
    <property type="entry name" value="ABC_6TM_MRP1_2_3_6_D1_like"/>
    <property type="match status" value="1"/>
</dbReference>
<dbReference type="GO" id="GO:0016887">
    <property type="term" value="F:ATP hydrolysis activity"/>
    <property type="evidence" value="ECO:0007669"/>
    <property type="project" value="InterPro"/>
</dbReference>
<evidence type="ECO:0000256" key="3">
    <source>
        <dbReference type="ARBA" id="ARBA00022692"/>
    </source>
</evidence>
<dbReference type="GO" id="GO:0016020">
    <property type="term" value="C:membrane"/>
    <property type="evidence" value="ECO:0007669"/>
    <property type="project" value="UniProtKB-SubCell"/>
</dbReference>
<keyword evidence="6 9" id="KW-1133">Transmembrane helix</keyword>
<dbReference type="PROSITE" id="PS50893">
    <property type="entry name" value="ABC_TRANSPORTER_2"/>
    <property type="match status" value="1"/>
</dbReference>
<evidence type="ECO:0000256" key="4">
    <source>
        <dbReference type="ARBA" id="ARBA00022741"/>
    </source>
</evidence>
<evidence type="ECO:0000256" key="7">
    <source>
        <dbReference type="ARBA" id="ARBA00023136"/>
    </source>
</evidence>
<dbReference type="FunFam" id="1.20.1560.10:FF:000081">
    <property type="entry name" value="Protein CBG24505"/>
    <property type="match status" value="1"/>
</dbReference>
<feature type="transmembrane region" description="Helical" evidence="9">
    <location>
        <begin position="7"/>
        <end position="29"/>
    </location>
</feature>
<accession>A0A3P7ZIE5</accession>
<comment type="subcellular location">
    <subcellularLocation>
        <location evidence="1">Membrane</location>
    </subcellularLocation>
</comment>
<keyword evidence="7 9" id="KW-0472">Membrane</keyword>
<dbReference type="Proteomes" id="UP000050761">
    <property type="component" value="Unassembled WGS sequence"/>
</dbReference>
<evidence type="ECO:0000259" key="10">
    <source>
        <dbReference type="PROSITE" id="PS50893"/>
    </source>
</evidence>
<dbReference type="InterPro" id="IPR017871">
    <property type="entry name" value="ABC_transporter-like_CS"/>
</dbReference>
<keyword evidence="3 9" id="KW-0812">Transmembrane</keyword>